<dbReference type="RefSeq" id="WP_394315457.1">
    <property type="nucleotide sequence ID" value="NZ_JBHGPK010000047.1"/>
</dbReference>
<sequence>MELYLPWLDAEWEAGHHNGARLWRKLQEQGFRGCLQVVSEWAARRRRAEKVNGDNLRSTPSAHTIARLLTIGRDDLSKAETVTVAVIEKGVALLVEARETIGAFQAMIRKKTLADFEPWLEHASQEPRPSRSSKVATGKRFSIPSVGTLLIPE</sequence>
<proteinExistence type="predicted"/>
<name>A0ABV6ZRW1_9HYPH</name>
<dbReference type="EMBL" id="JBHGPK010000047">
    <property type="protein sequence ID" value="MFC2254857.1"/>
    <property type="molecule type" value="Genomic_DNA"/>
</dbReference>
<evidence type="ECO:0008006" key="3">
    <source>
        <dbReference type="Google" id="ProtNLM"/>
    </source>
</evidence>
<organism evidence="1 2">
    <name type="scientific">Labrys neptuniae</name>
    <dbReference type="NCBI Taxonomy" id="376174"/>
    <lineage>
        <taxon>Bacteria</taxon>
        <taxon>Pseudomonadati</taxon>
        <taxon>Pseudomonadota</taxon>
        <taxon>Alphaproteobacteria</taxon>
        <taxon>Hyphomicrobiales</taxon>
        <taxon>Xanthobacteraceae</taxon>
        <taxon>Labrys</taxon>
    </lineage>
</organism>
<comment type="caution">
    <text evidence="1">The sequence shown here is derived from an EMBL/GenBank/DDBJ whole genome shotgun (WGS) entry which is preliminary data.</text>
</comment>
<dbReference type="Proteomes" id="UP001595190">
    <property type="component" value="Unassembled WGS sequence"/>
</dbReference>
<accession>A0ABV6ZRW1</accession>
<evidence type="ECO:0000313" key="2">
    <source>
        <dbReference type="Proteomes" id="UP001595190"/>
    </source>
</evidence>
<reference evidence="1 2" key="1">
    <citation type="submission" date="2024-09" db="EMBL/GenBank/DDBJ databases">
        <title>Description of Labrys sedimenti sp. nov., isolated from a diclofenac-degrading enrichment culture, and genome-based reclassification of Labrys portucalensis as a later heterotypic synonym of Labrys neptuniae.</title>
        <authorList>
            <person name="Tancsics A."/>
            <person name="Csepanyi A."/>
        </authorList>
    </citation>
    <scope>NUCLEOTIDE SEQUENCE [LARGE SCALE GENOMIC DNA]</scope>
    <source>
        <strain evidence="1 2">LMG 23412</strain>
    </source>
</reference>
<gene>
    <name evidence="1" type="ORF">ACETRX_35010</name>
</gene>
<protein>
    <recommendedName>
        <fullName evidence="3">Transposase</fullName>
    </recommendedName>
</protein>
<evidence type="ECO:0000313" key="1">
    <source>
        <dbReference type="EMBL" id="MFC2254857.1"/>
    </source>
</evidence>